<gene>
    <name evidence="1" type="ORF">OFAG_00410</name>
</gene>
<proteinExistence type="predicted"/>
<organism evidence="1 2">
    <name type="scientific">Oxalobacter paraformigenes</name>
    <dbReference type="NCBI Taxonomy" id="556268"/>
    <lineage>
        <taxon>Bacteria</taxon>
        <taxon>Pseudomonadati</taxon>
        <taxon>Pseudomonadota</taxon>
        <taxon>Betaproteobacteria</taxon>
        <taxon>Burkholderiales</taxon>
        <taxon>Oxalobacteraceae</taxon>
        <taxon>Oxalobacter</taxon>
    </lineage>
</organism>
<comment type="caution">
    <text evidence="1">The sequence shown here is derived from an EMBL/GenBank/DDBJ whole genome shotgun (WGS) entry which is preliminary data.</text>
</comment>
<name>C3X221_9BURK</name>
<dbReference type="AlphaFoldDB" id="C3X221"/>
<evidence type="ECO:0000313" key="1">
    <source>
        <dbReference type="EMBL" id="EEO27257.1"/>
    </source>
</evidence>
<reference evidence="1" key="1">
    <citation type="submission" date="2011-10" db="EMBL/GenBank/DDBJ databases">
        <title>The Genome Sequence of Oxalobacter formigenes HOxBLS.</title>
        <authorList>
            <consortium name="The Broad Institute Genome Sequencing Platform"/>
            <person name="Earl A."/>
            <person name="Ward D."/>
            <person name="Feldgarden M."/>
            <person name="Gevers D."/>
            <person name="Allison M.J."/>
            <person name="Humphrey S."/>
            <person name="Young S.K."/>
            <person name="Zeng Q."/>
            <person name="Gargeya S."/>
            <person name="Fitzgerald M."/>
            <person name="Haas B."/>
            <person name="Abouelleil A."/>
            <person name="Alvarado L."/>
            <person name="Arachchi H.M."/>
            <person name="Berlin A."/>
            <person name="Brown A."/>
            <person name="Chapman S.B."/>
            <person name="Chen Z."/>
            <person name="Dunbar C."/>
            <person name="Freedman E."/>
            <person name="Gearin G."/>
            <person name="Goldberg J."/>
            <person name="Griggs A."/>
            <person name="Gujja S."/>
            <person name="Heiman D."/>
            <person name="Howarth C."/>
            <person name="Larson L."/>
            <person name="Lui A."/>
            <person name="MacDonald P.J.P."/>
            <person name="Montmayeur A."/>
            <person name="Murphy C."/>
            <person name="Neiman D."/>
            <person name="Pearson M."/>
            <person name="Priest M."/>
            <person name="Roberts A."/>
            <person name="Saif S."/>
            <person name="Shea T."/>
            <person name="Shenoy N."/>
            <person name="Sisk P."/>
            <person name="Stolte C."/>
            <person name="Sykes S."/>
            <person name="Wortman J."/>
            <person name="Nusbaum C."/>
            <person name="Birren B."/>
        </authorList>
    </citation>
    <scope>NUCLEOTIDE SEQUENCE [LARGE SCALE GENOMIC DNA]</scope>
    <source>
        <strain evidence="1">HOxBLS</strain>
    </source>
</reference>
<protein>
    <submittedName>
        <fullName evidence="1">Uncharacterized protein</fullName>
    </submittedName>
</protein>
<evidence type="ECO:0000313" key="2">
    <source>
        <dbReference type="Proteomes" id="UP000003973"/>
    </source>
</evidence>
<accession>C3X221</accession>
<sequence length="127" mass="14677">MSYFDIYGKNGIPFDSDKKGVPPNRIQPGVAEFMRNERVTALFGEKNMMSEMEYRKGDYIARVAVIDWDNRQYKGIVFLRQHGEDQIEQFCVPVDSDNVDDALDEARALAHKLLNERVIYGQQKAED</sequence>
<keyword evidence="2" id="KW-1185">Reference proteome</keyword>
<dbReference type="HOGENOM" id="CLU_1968352_0_0_4"/>
<dbReference type="Proteomes" id="UP000003973">
    <property type="component" value="Unassembled WGS sequence"/>
</dbReference>
<dbReference type="EMBL" id="ACDP02000028">
    <property type="protein sequence ID" value="EEO27257.1"/>
    <property type="molecule type" value="Genomic_DNA"/>
</dbReference>